<evidence type="ECO:0000313" key="3">
    <source>
        <dbReference type="Proteomes" id="UP000565711"/>
    </source>
</evidence>
<reference evidence="2 3" key="1">
    <citation type="submission" date="2020-04" db="EMBL/GenBank/DDBJ databases">
        <title>MicrobeNet Type strains.</title>
        <authorList>
            <person name="Nicholson A.C."/>
        </authorList>
    </citation>
    <scope>NUCLEOTIDE SEQUENCE [LARGE SCALE GENOMIC DNA]</scope>
    <source>
        <strain evidence="2 3">JCM 12354</strain>
    </source>
</reference>
<dbReference type="AlphaFoldDB" id="A0A846Y0U0"/>
<dbReference type="GO" id="GO:0016853">
    <property type="term" value="F:isomerase activity"/>
    <property type="evidence" value="ECO:0007669"/>
    <property type="project" value="UniProtKB-KW"/>
</dbReference>
<evidence type="ECO:0000259" key="1">
    <source>
        <dbReference type="Pfam" id="PF11716"/>
    </source>
</evidence>
<dbReference type="SUPFAM" id="SSF109854">
    <property type="entry name" value="DinB/YfiT-like putative metalloenzymes"/>
    <property type="match status" value="1"/>
</dbReference>
<keyword evidence="3" id="KW-1185">Reference proteome</keyword>
<dbReference type="Gene3D" id="1.20.120.450">
    <property type="entry name" value="dinb family like domain"/>
    <property type="match status" value="1"/>
</dbReference>
<dbReference type="Proteomes" id="UP000565711">
    <property type="component" value="Unassembled WGS sequence"/>
</dbReference>
<dbReference type="NCBIfam" id="TIGR03083">
    <property type="entry name" value="maleylpyruvate isomerase family mycothiol-dependent enzyme"/>
    <property type="match status" value="1"/>
</dbReference>
<dbReference type="InterPro" id="IPR034660">
    <property type="entry name" value="DinB/YfiT-like"/>
</dbReference>
<organism evidence="2 3">
    <name type="scientific">Nocardia vermiculata</name>
    <dbReference type="NCBI Taxonomy" id="257274"/>
    <lineage>
        <taxon>Bacteria</taxon>
        <taxon>Bacillati</taxon>
        <taxon>Actinomycetota</taxon>
        <taxon>Actinomycetes</taxon>
        <taxon>Mycobacteriales</taxon>
        <taxon>Nocardiaceae</taxon>
        <taxon>Nocardia</taxon>
    </lineage>
</organism>
<gene>
    <name evidence="2" type="ORF">HGA08_22065</name>
</gene>
<dbReference type="EMBL" id="JAAXOP010000014">
    <property type="protein sequence ID" value="NKY52893.1"/>
    <property type="molecule type" value="Genomic_DNA"/>
</dbReference>
<protein>
    <submittedName>
        <fullName evidence="2">Maleylpyruvate isomerase family mycothiol-dependent enzyme</fullName>
    </submittedName>
</protein>
<dbReference type="InterPro" id="IPR017517">
    <property type="entry name" value="Maleyloyr_isom"/>
</dbReference>
<evidence type="ECO:0000313" key="2">
    <source>
        <dbReference type="EMBL" id="NKY52893.1"/>
    </source>
</evidence>
<sequence length="201" mass="22360">MSMRGLLNDERAELITMLGELSEQEWETPSLCAGWRVRDVVGHLLYDEMSLSAYARFALRRRMNTDRVNNDLVERVQQLSTAELLWRFENSGQRISSTLPAVGLADILVHQQDIRRPLGRPRSIAPDRLKAVLQRPDPFARPGRITRGLRFEATDVDWASGSGPQVSGPGEAIALAVVGRPIVLDELSGNGVAVLRQRLAP</sequence>
<keyword evidence="2" id="KW-0413">Isomerase</keyword>
<feature type="domain" description="Mycothiol-dependent maleylpyruvate isomerase metal-binding" evidence="1">
    <location>
        <begin position="8"/>
        <end position="102"/>
    </location>
</feature>
<comment type="caution">
    <text evidence="2">The sequence shown here is derived from an EMBL/GenBank/DDBJ whole genome shotgun (WGS) entry which is preliminary data.</text>
</comment>
<proteinExistence type="predicted"/>
<dbReference type="Pfam" id="PF11716">
    <property type="entry name" value="MDMPI_N"/>
    <property type="match status" value="1"/>
</dbReference>
<dbReference type="GO" id="GO:0046872">
    <property type="term" value="F:metal ion binding"/>
    <property type="evidence" value="ECO:0007669"/>
    <property type="project" value="InterPro"/>
</dbReference>
<dbReference type="InterPro" id="IPR024344">
    <property type="entry name" value="MDMPI_metal-binding"/>
</dbReference>
<name>A0A846Y0U0_9NOCA</name>
<keyword evidence="2" id="KW-0670">Pyruvate</keyword>
<dbReference type="RefSeq" id="WP_067875756.1">
    <property type="nucleotide sequence ID" value="NZ_JAAXOP010000014.1"/>
</dbReference>
<accession>A0A846Y0U0</accession>